<protein>
    <recommendedName>
        <fullName evidence="4">VanZ like family protein</fullName>
    </recommendedName>
</protein>
<gene>
    <name evidence="2" type="ORF">SAMN06265350_104286</name>
</gene>
<reference evidence="2 3" key="1">
    <citation type="submission" date="2017-05" db="EMBL/GenBank/DDBJ databases">
        <authorList>
            <person name="Varghese N."/>
            <person name="Submissions S."/>
        </authorList>
    </citation>
    <scope>NUCLEOTIDE SEQUENCE [LARGE SCALE GENOMIC DNA]</scope>
    <source>
        <strain evidence="2 3">DSM 21342</strain>
    </source>
</reference>
<evidence type="ECO:0000313" key="3">
    <source>
        <dbReference type="Proteomes" id="UP000315971"/>
    </source>
</evidence>
<feature type="transmembrane region" description="Helical" evidence="1">
    <location>
        <begin position="63"/>
        <end position="81"/>
    </location>
</feature>
<sequence length="130" mass="15261">MKHFRYAFLWILVIFILCNMRPSALPSASLFFPGFDKFVHVVFYFVLCFLLCDAFYRQQRYGLLGLLPITFSTFICLFYGGLIEVLQMKVFTYRSGEWSDFIADAIGTFMALIPYYIYRKIKPASHEQNA</sequence>
<dbReference type="Proteomes" id="UP000315971">
    <property type="component" value="Unassembled WGS sequence"/>
</dbReference>
<keyword evidence="1" id="KW-0812">Transmembrane</keyword>
<feature type="transmembrane region" description="Helical" evidence="1">
    <location>
        <begin position="37"/>
        <end position="56"/>
    </location>
</feature>
<dbReference type="AlphaFoldDB" id="A0A521CRN2"/>
<dbReference type="NCBIfam" id="NF037970">
    <property type="entry name" value="vanZ_1"/>
    <property type="match status" value="1"/>
</dbReference>
<accession>A0A521CRN2</accession>
<dbReference type="PANTHER" id="PTHR28008">
    <property type="entry name" value="DOMAIN PROTEIN, PUTATIVE (AFU_ORTHOLOGUE AFUA_3G10980)-RELATED"/>
    <property type="match status" value="1"/>
</dbReference>
<evidence type="ECO:0008006" key="4">
    <source>
        <dbReference type="Google" id="ProtNLM"/>
    </source>
</evidence>
<keyword evidence="3" id="KW-1185">Reference proteome</keyword>
<keyword evidence="1" id="KW-0472">Membrane</keyword>
<organism evidence="2 3">
    <name type="scientific">Solitalea koreensis</name>
    <dbReference type="NCBI Taxonomy" id="543615"/>
    <lineage>
        <taxon>Bacteria</taxon>
        <taxon>Pseudomonadati</taxon>
        <taxon>Bacteroidota</taxon>
        <taxon>Sphingobacteriia</taxon>
        <taxon>Sphingobacteriales</taxon>
        <taxon>Sphingobacteriaceae</taxon>
        <taxon>Solitalea</taxon>
    </lineage>
</organism>
<evidence type="ECO:0000256" key="1">
    <source>
        <dbReference type="SAM" id="Phobius"/>
    </source>
</evidence>
<feature type="transmembrane region" description="Helical" evidence="1">
    <location>
        <begin position="101"/>
        <end position="118"/>
    </location>
</feature>
<dbReference type="EMBL" id="FXSZ01000004">
    <property type="protein sequence ID" value="SMO62114.1"/>
    <property type="molecule type" value="Genomic_DNA"/>
</dbReference>
<name>A0A521CRN2_9SPHI</name>
<dbReference type="PANTHER" id="PTHR28008:SF1">
    <property type="entry name" value="DOMAIN PROTEIN, PUTATIVE (AFU_ORTHOLOGUE AFUA_3G10980)-RELATED"/>
    <property type="match status" value="1"/>
</dbReference>
<evidence type="ECO:0000313" key="2">
    <source>
        <dbReference type="EMBL" id="SMO62114.1"/>
    </source>
</evidence>
<keyword evidence="1" id="KW-1133">Transmembrane helix</keyword>
<proteinExistence type="predicted"/>